<feature type="transmembrane region" description="Helical" evidence="5">
    <location>
        <begin position="304"/>
        <end position="322"/>
    </location>
</feature>
<evidence type="ECO:0000259" key="6">
    <source>
        <dbReference type="PROSITE" id="PS50234"/>
    </source>
</evidence>
<keyword evidence="1" id="KW-1003">Cell membrane</keyword>
<dbReference type="PANTHER" id="PTHR22550">
    <property type="entry name" value="SPORE GERMINATION PROTEIN"/>
    <property type="match status" value="1"/>
</dbReference>
<feature type="transmembrane region" description="Helical" evidence="5">
    <location>
        <begin position="63"/>
        <end position="87"/>
    </location>
</feature>
<evidence type="ECO:0000256" key="1">
    <source>
        <dbReference type="ARBA" id="ARBA00022475"/>
    </source>
</evidence>
<keyword evidence="8" id="KW-1185">Reference proteome</keyword>
<dbReference type="InterPro" id="IPR050768">
    <property type="entry name" value="UPF0353/GerABKA_families"/>
</dbReference>
<dbReference type="Pfam" id="PF00092">
    <property type="entry name" value="VWA"/>
    <property type="match status" value="1"/>
</dbReference>
<dbReference type="EMBL" id="JAVNWW010000002">
    <property type="protein sequence ID" value="MDU0808736.1"/>
    <property type="molecule type" value="Genomic_DNA"/>
</dbReference>
<name>A0ABU3TS73_9BACT</name>
<proteinExistence type="predicted"/>
<sequence>MKFNIFYSWHQVKSIFSYSWENSLFLYLIPLPIIIILIRLLVKRKNQSRVVLSFKTPFKQHKLTRILTFLPDTVLSLCMISLIVALADPYKSAFHTRVQQEGVDIALGLDVSSSMLSKDVRPSRLAIAKQTAQAFIAGRKFDQIALVAFAGAPYLASPITSDSSFLSFSLRSLSQQQVTEEGTALGDALGMCINQIREEANPKKIIILISDGNNTAGNLDPLTSAELAKTFKINVYTIAVGSPKASLDPVDESTLRMIAEHSNGRFYRATDKQTLQAIFKEIDVMEKSRKLFIREVEHKSAAPVFFQLAFFLFFINLLLKILGISNTLED</sequence>
<dbReference type="PANTHER" id="PTHR22550:SF5">
    <property type="entry name" value="LEUCINE ZIPPER PROTEIN 4"/>
    <property type="match status" value="1"/>
</dbReference>
<dbReference type="Gene3D" id="3.40.50.410">
    <property type="entry name" value="von Willebrand factor, type A domain"/>
    <property type="match status" value="1"/>
</dbReference>
<dbReference type="Proteomes" id="UP001249959">
    <property type="component" value="Unassembled WGS sequence"/>
</dbReference>
<organism evidence="7 8">
    <name type="scientific">Aquirufa regiilacus</name>
    <dbReference type="NCBI Taxonomy" id="3024868"/>
    <lineage>
        <taxon>Bacteria</taxon>
        <taxon>Pseudomonadati</taxon>
        <taxon>Bacteroidota</taxon>
        <taxon>Cytophagia</taxon>
        <taxon>Cytophagales</taxon>
        <taxon>Flectobacillaceae</taxon>
        <taxon>Aquirufa</taxon>
    </lineage>
</organism>
<feature type="domain" description="VWFA" evidence="6">
    <location>
        <begin position="104"/>
        <end position="282"/>
    </location>
</feature>
<protein>
    <submittedName>
        <fullName evidence="7">VWA domain-containing protein</fullName>
    </submittedName>
</protein>
<dbReference type="InterPro" id="IPR036465">
    <property type="entry name" value="vWFA_dom_sf"/>
</dbReference>
<keyword evidence="4 5" id="KW-0472">Membrane</keyword>
<evidence type="ECO:0000313" key="7">
    <source>
        <dbReference type="EMBL" id="MDU0808736.1"/>
    </source>
</evidence>
<dbReference type="InterPro" id="IPR002035">
    <property type="entry name" value="VWF_A"/>
</dbReference>
<keyword evidence="3 5" id="KW-1133">Transmembrane helix</keyword>
<evidence type="ECO:0000256" key="5">
    <source>
        <dbReference type="SAM" id="Phobius"/>
    </source>
</evidence>
<feature type="transmembrane region" description="Helical" evidence="5">
    <location>
        <begin position="24"/>
        <end position="42"/>
    </location>
</feature>
<evidence type="ECO:0000313" key="8">
    <source>
        <dbReference type="Proteomes" id="UP001249959"/>
    </source>
</evidence>
<evidence type="ECO:0000256" key="2">
    <source>
        <dbReference type="ARBA" id="ARBA00022692"/>
    </source>
</evidence>
<dbReference type="SUPFAM" id="SSF53300">
    <property type="entry name" value="vWA-like"/>
    <property type="match status" value="1"/>
</dbReference>
<dbReference type="SMART" id="SM00327">
    <property type="entry name" value="VWA"/>
    <property type="match status" value="1"/>
</dbReference>
<reference evidence="7 8" key="1">
    <citation type="submission" date="2023-09" db="EMBL/GenBank/DDBJ databases">
        <title>Aquirufa genomes.</title>
        <authorList>
            <person name="Pitt A."/>
        </authorList>
    </citation>
    <scope>NUCLEOTIDE SEQUENCE [LARGE SCALE GENOMIC DNA]</scope>
    <source>
        <strain evidence="7 8">LEOWEIH-7C</strain>
    </source>
</reference>
<keyword evidence="2 5" id="KW-0812">Transmembrane</keyword>
<evidence type="ECO:0000256" key="4">
    <source>
        <dbReference type="ARBA" id="ARBA00023136"/>
    </source>
</evidence>
<dbReference type="RefSeq" id="WP_316070545.1">
    <property type="nucleotide sequence ID" value="NZ_JAVNWW010000002.1"/>
</dbReference>
<comment type="caution">
    <text evidence="7">The sequence shown here is derived from an EMBL/GenBank/DDBJ whole genome shotgun (WGS) entry which is preliminary data.</text>
</comment>
<evidence type="ECO:0000256" key="3">
    <source>
        <dbReference type="ARBA" id="ARBA00022989"/>
    </source>
</evidence>
<dbReference type="PROSITE" id="PS50234">
    <property type="entry name" value="VWFA"/>
    <property type="match status" value="1"/>
</dbReference>
<accession>A0ABU3TS73</accession>
<gene>
    <name evidence="7" type="ORF">PQG45_06795</name>
</gene>